<organism evidence="8 9">
    <name type="scientific">Aeromicrobium marinum DSM 15272</name>
    <dbReference type="NCBI Taxonomy" id="585531"/>
    <lineage>
        <taxon>Bacteria</taxon>
        <taxon>Bacillati</taxon>
        <taxon>Actinomycetota</taxon>
        <taxon>Actinomycetes</taxon>
        <taxon>Propionibacteriales</taxon>
        <taxon>Nocardioidaceae</taxon>
        <taxon>Aeromicrobium</taxon>
    </lineage>
</organism>
<feature type="transmembrane region" description="Helical" evidence="6">
    <location>
        <begin position="409"/>
        <end position="429"/>
    </location>
</feature>
<name>E2S8D1_9ACTN</name>
<evidence type="ECO:0000256" key="2">
    <source>
        <dbReference type="ARBA" id="ARBA00022448"/>
    </source>
</evidence>
<reference evidence="8" key="1">
    <citation type="submission" date="2010-08" db="EMBL/GenBank/DDBJ databases">
        <authorList>
            <person name="Muzny D."/>
            <person name="Qin X."/>
            <person name="Buhay C."/>
            <person name="Dugan-Rocha S."/>
            <person name="Ding Y."/>
            <person name="Chen G."/>
            <person name="Hawes A."/>
            <person name="Holder M."/>
            <person name="Jhangiani S."/>
            <person name="Johnson A."/>
            <person name="Khan Z."/>
            <person name="Li Z."/>
            <person name="Liu W."/>
            <person name="Liu X."/>
            <person name="Perez L."/>
            <person name="Shen H."/>
            <person name="Wang Q."/>
            <person name="Watt J."/>
            <person name="Xi L."/>
            <person name="Xin Y."/>
            <person name="Zhou J."/>
            <person name="Deng J."/>
            <person name="Jiang H."/>
            <person name="Liu Y."/>
            <person name="Qu J."/>
            <person name="Song X.-Z."/>
            <person name="Zhang L."/>
            <person name="Villasana D."/>
            <person name="Johnson A."/>
            <person name="Liu J."/>
            <person name="Liyanage D."/>
            <person name="Lorensuhewa L."/>
            <person name="Robinson T."/>
            <person name="Song A."/>
            <person name="Song B.-B."/>
            <person name="Dinh H."/>
            <person name="Thornton R."/>
            <person name="Coyle M."/>
            <person name="Francisco L."/>
            <person name="Jackson L."/>
            <person name="Javaid M."/>
            <person name="Korchina V."/>
            <person name="Kovar C."/>
            <person name="Mata R."/>
            <person name="Mathew T."/>
            <person name="Ngo R."/>
            <person name="Nguyen L."/>
            <person name="Nguyen N."/>
            <person name="Okwuonu G."/>
            <person name="Ongeri F."/>
            <person name="Pham C."/>
            <person name="Simmons D."/>
            <person name="Wilczek-Boney K."/>
            <person name="Hale W."/>
            <person name="Jakkamsetti A."/>
            <person name="Pham P."/>
            <person name="Ruth R."/>
            <person name="San Lucas F."/>
            <person name="Warren J."/>
            <person name="Zhang J."/>
            <person name="Zhao Z."/>
            <person name="Zhou C."/>
            <person name="Zhu D."/>
            <person name="Lee S."/>
            <person name="Bess C."/>
            <person name="Blankenburg K."/>
            <person name="Forbes L."/>
            <person name="Fu Q."/>
            <person name="Gubbala S."/>
            <person name="Hirani K."/>
            <person name="Jayaseelan J.C."/>
            <person name="Lara F."/>
            <person name="Munidasa M."/>
            <person name="Palculict T."/>
            <person name="Patil S."/>
            <person name="Pu L.-L."/>
            <person name="Saada N."/>
            <person name="Tang L."/>
            <person name="Weissenberger G."/>
            <person name="Zhu Y."/>
            <person name="Hemphill L."/>
            <person name="Shang Y."/>
            <person name="Youmans B."/>
            <person name="Ayvaz T."/>
            <person name="Ross M."/>
            <person name="Santibanez J."/>
            <person name="Aqrawi P."/>
            <person name="Gross S."/>
            <person name="Joshi V."/>
            <person name="Fowler G."/>
            <person name="Nazareth L."/>
            <person name="Reid J."/>
            <person name="Worley K."/>
            <person name="Petrosino J."/>
            <person name="Highlander S."/>
            <person name="Gibbs R."/>
        </authorList>
    </citation>
    <scope>NUCLEOTIDE SEQUENCE [LARGE SCALE GENOMIC DNA]</scope>
    <source>
        <strain evidence="8">DSM 15272</strain>
    </source>
</reference>
<proteinExistence type="predicted"/>
<dbReference type="InterPro" id="IPR020846">
    <property type="entry name" value="MFS_dom"/>
</dbReference>
<feature type="transmembrane region" description="Helical" evidence="6">
    <location>
        <begin position="144"/>
        <end position="167"/>
    </location>
</feature>
<evidence type="ECO:0000313" key="8">
    <source>
        <dbReference type="EMBL" id="EFQ84436.1"/>
    </source>
</evidence>
<feature type="transmembrane region" description="Helical" evidence="6">
    <location>
        <begin position="20"/>
        <end position="37"/>
    </location>
</feature>
<dbReference type="PANTHER" id="PTHR42718">
    <property type="entry name" value="MAJOR FACILITATOR SUPERFAMILY MULTIDRUG TRANSPORTER MFSC"/>
    <property type="match status" value="1"/>
</dbReference>
<dbReference type="GO" id="GO:0022857">
    <property type="term" value="F:transmembrane transporter activity"/>
    <property type="evidence" value="ECO:0007669"/>
    <property type="project" value="InterPro"/>
</dbReference>
<feature type="transmembrane region" description="Helical" evidence="6">
    <location>
        <begin position="201"/>
        <end position="224"/>
    </location>
</feature>
<dbReference type="eggNOG" id="COG0477">
    <property type="taxonomic scope" value="Bacteria"/>
</dbReference>
<feature type="transmembrane region" description="Helical" evidence="6">
    <location>
        <begin position="57"/>
        <end position="75"/>
    </location>
</feature>
<feature type="domain" description="Major facilitator superfamily (MFS) profile" evidence="7">
    <location>
        <begin position="20"/>
        <end position="468"/>
    </location>
</feature>
<feature type="transmembrane region" description="Helical" evidence="6">
    <location>
        <begin position="112"/>
        <end position="132"/>
    </location>
</feature>
<feature type="transmembrane region" description="Helical" evidence="6">
    <location>
        <begin position="173"/>
        <end position="194"/>
    </location>
</feature>
<feature type="transmembrane region" description="Helical" evidence="6">
    <location>
        <begin position="441"/>
        <end position="463"/>
    </location>
</feature>
<evidence type="ECO:0000256" key="6">
    <source>
        <dbReference type="SAM" id="Phobius"/>
    </source>
</evidence>
<evidence type="ECO:0000259" key="7">
    <source>
        <dbReference type="PROSITE" id="PS50850"/>
    </source>
</evidence>
<evidence type="ECO:0000256" key="5">
    <source>
        <dbReference type="ARBA" id="ARBA00023136"/>
    </source>
</evidence>
<keyword evidence="3 6" id="KW-0812">Transmembrane</keyword>
<dbReference type="Pfam" id="PF07690">
    <property type="entry name" value="MFS_1"/>
    <property type="match status" value="1"/>
</dbReference>
<dbReference type="CDD" id="cd17504">
    <property type="entry name" value="MFS_MMR_MDR_like"/>
    <property type="match status" value="1"/>
</dbReference>
<accession>E2S8D1</accession>
<feature type="transmembrane region" description="Helical" evidence="6">
    <location>
        <begin position="370"/>
        <end position="397"/>
    </location>
</feature>
<keyword evidence="4 6" id="KW-1133">Transmembrane helix</keyword>
<dbReference type="STRING" id="585531.HMPREF0063_10288"/>
<keyword evidence="9" id="KW-1185">Reference proteome</keyword>
<evidence type="ECO:0000313" key="9">
    <source>
        <dbReference type="Proteomes" id="UP000003111"/>
    </source>
</evidence>
<dbReference type="Proteomes" id="UP000003111">
    <property type="component" value="Unassembled WGS sequence"/>
</dbReference>
<dbReference type="PROSITE" id="PS50850">
    <property type="entry name" value="MFS"/>
    <property type="match status" value="1"/>
</dbReference>
<dbReference type="InterPro" id="IPR036259">
    <property type="entry name" value="MFS_trans_sf"/>
</dbReference>
<keyword evidence="2" id="KW-0813">Transport</keyword>
<dbReference type="GO" id="GO:0005886">
    <property type="term" value="C:plasma membrane"/>
    <property type="evidence" value="ECO:0007669"/>
    <property type="project" value="UniProtKB-SubCell"/>
</dbReference>
<dbReference type="HOGENOM" id="CLU_000960_28_3_11"/>
<sequence length="489" mass="49668">MVEFPREDWPVTTRRTHPGVVFAVLAASVMSFSLLQSMSVPTLPLVQEQFGASQAQASWIVTAQLLAASIATPIIGRLGDAYGKNRMLVFAVAALAVGALVAAVAPTIEVMIAARVIQGIGGGVIPLAFGIIRDEMPEHRRSSAISVTSSLLAVGFGVGIVVAGPLIDLIGLHWLFVPPAVVAGGAALAAALVIPTSPVRATGGVSIAPAVLLAGWLSCLLLAVSQGPTWGWTSPAVLGFAVAGVVVLLGWVRAENTARAPVIDLRMMRLKAVWTTHLVALLVGFSMYASFGFTPQLLQTPTASGYGLGLTVTQAGLVMLPAAAATFVMGLVATPLSRRIDPRLLVVAACGISSTGMALTATWHDAAWHVAVGVGITSVGIGLVFALLANLIVAAVPAEQTGVATGMNANLRTMGGAVGAAVATSIVTATVQPSGFATETGYVVTFAVLSAVMLLAALAGLLVPAGPQSRRGRSLAAAGAPRPSVLTAR</sequence>
<dbReference type="PANTHER" id="PTHR42718:SF9">
    <property type="entry name" value="MAJOR FACILITATOR SUPERFAMILY MULTIDRUG TRANSPORTER MFSC"/>
    <property type="match status" value="1"/>
</dbReference>
<comment type="caution">
    <text evidence="8">The sequence shown here is derived from an EMBL/GenBank/DDBJ whole genome shotgun (WGS) entry which is preliminary data.</text>
</comment>
<evidence type="ECO:0000256" key="4">
    <source>
        <dbReference type="ARBA" id="ARBA00022989"/>
    </source>
</evidence>
<gene>
    <name evidence="8" type="ORF">HMPREF0063_10288</name>
</gene>
<dbReference type="AlphaFoldDB" id="E2S8D1"/>
<keyword evidence="5 6" id="KW-0472">Membrane</keyword>
<dbReference type="EMBL" id="ACLF03000002">
    <property type="protein sequence ID" value="EFQ84436.1"/>
    <property type="molecule type" value="Genomic_DNA"/>
</dbReference>
<evidence type="ECO:0000256" key="3">
    <source>
        <dbReference type="ARBA" id="ARBA00022692"/>
    </source>
</evidence>
<feature type="transmembrane region" description="Helical" evidence="6">
    <location>
        <begin position="344"/>
        <end position="364"/>
    </location>
</feature>
<dbReference type="SUPFAM" id="SSF103473">
    <property type="entry name" value="MFS general substrate transporter"/>
    <property type="match status" value="2"/>
</dbReference>
<protein>
    <submittedName>
        <fullName evidence="8">Transporter, major facilitator family protein</fullName>
    </submittedName>
</protein>
<feature type="transmembrane region" description="Helical" evidence="6">
    <location>
        <begin position="230"/>
        <end position="252"/>
    </location>
</feature>
<dbReference type="InterPro" id="IPR011701">
    <property type="entry name" value="MFS"/>
</dbReference>
<dbReference type="Gene3D" id="1.20.1250.20">
    <property type="entry name" value="MFS general substrate transporter like domains"/>
    <property type="match status" value="2"/>
</dbReference>
<evidence type="ECO:0000256" key="1">
    <source>
        <dbReference type="ARBA" id="ARBA00004651"/>
    </source>
</evidence>
<feature type="transmembrane region" description="Helical" evidence="6">
    <location>
        <begin position="87"/>
        <end position="106"/>
    </location>
</feature>
<feature type="transmembrane region" description="Helical" evidence="6">
    <location>
        <begin position="311"/>
        <end position="332"/>
    </location>
</feature>
<feature type="transmembrane region" description="Helical" evidence="6">
    <location>
        <begin position="272"/>
        <end position="291"/>
    </location>
</feature>
<comment type="subcellular location">
    <subcellularLocation>
        <location evidence="1">Cell membrane</location>
        <topology evidence="1">Multi-pass membrane protein</topology>
    </subcellularLocation>
</comment>